<gene>
    <name evidence="16" type="ORF">Glove_880g11</name>
</gene>
<dbReference type="InterPro" id="IPR032450">
    <property type="entry name" value="SMARCC_N"/>
</dbReference>
<dbReference type="InterPro" id="IPR000433">
    <property type="entry name" value="Znf_ZZ"/>
</dbReference>
<feature type="region of interest" description="Disordered" evidence="10">
    <location>
        <begin position="283"/>
        <end position="309"/>
    </location>
</feature>
<dbReference type="FunFam" id="1.10.10.60:FF:000014">
    <property type="entry name" value="SWI/SNF complex subunit SMARCC2 isoform C"/>
    <property type="match status" value="1"/>
</dbReference>
<keyword evidence="5" id="KW-0238">DNA-binding</keyword>
<evidence type="ECO:0008006" key="18">
    <source>
        <dbReference type="Google" id="ProtNLM"/>
    </source>
</evidence>
<keyword evidence="17" id="KW-1185">Reference proteome</keyword>
<feature type="compositionally biased region" description="Low complexity" evidence="10">
    <location>
        <begin position="651"/>
        <end position="660"/>
    </location>
</feature>
<dbReference type="PROSITE" id="PS50934">
    <property type="entry name" value="SWIRM"/>
    <property type="match status" value="1"/>
</dbReference>
<keyword evidence="6" id="KW-0804">Transcription</keyword>
<evidence type="ECO:0000313" key="16">
    <source>
        <dbReference type="EMBL" id="RHZ43703.1"/>
    </source>
</evidence>
<evidence type="ECO:0000259" key="12">
    <source>
        <dbReference type="PROSITE" id="PS50135"/>
    </source>
</evidence>
<evidence type="ECO:0000256" key="9">
    <source>
        <dbReference type="SAM" id="Coils"/>
    </source>
</evidence>
<dbReference type="SUPFAM" id="SSF52113">
    <property type="entry name" value="BRCT domain"/>
    <property type="match status" value="1"/>
</dbReference>
<sequence>MAQKKPRKLAIDLQYYELPEIVLRLEPIREKLNREIFQRYVELSTVSSRELSLFLGQFQNHQEEVLGRFANRPDSPNPKIPAKLFKLDPAPGINSAPYYILRIAYSFRGLKKWKAWDWENMNRKDFLDLMMQIRHGLESKGAIKKYLICIKGSSIETTRRQKLISLVNSLGGQMIYDMIKATHIIHVTNESDDADEEWYRTLEKRNSKVYLHWWYYPDSYDIWVDDVDHAEPEPIPNHIGPWHVTDRFVRDSAKFNEWMNEEDYEISDNADNRKLSTEELSVISESEASSSNKRNLDALESPTNMDVDVRPNIGAKRARLRSPDIDSKPKHPGLTLVDIEQEASRLGVNRTKKSELDPMVGGEIANISQLAPPELPHKEDVHQITEESSETVNDNADVEAVTSDMKGIGIQIPADNNNMDLDITEQEPNKISGENVSSTSNKETSPVVSKEIEDDENNMVTSDDARPPEDGGNESINPQEMHVTNDEEEKKRLEEEARKYLSQQTQEIIIPSYAAWFDMSKIHVIEQKSLPEFFNNRNKSKNPSIYKEYRDFIINTYRLNPGEYLTVTACRRNLAGDVCAIIRLHAFLEQWGLINYQVDPETRPSSVGPPFTGHFRITADTPRGLQPFQPSGPSMAMTNPLSNNVANTGDSSSINTTNSKTTDRLLGIRQNVYSPTVISSVNPGSQDESITAESGTTESRKYNCSTCKVDCTRIRYHSLKTPNYELCPNCYLEGRYPSTMHSGDFLKMDDTPFKHAQDDVWTDQEILLLFEGVELYEDDWNKISDHVGTRTREQCILQFLEFPIEDPLNGTRMSDLGPLQYLRIPFSQADNPVMSVVAFLASVVNPGVAAAAAKSALKELSEPKKSAKQETNGINGINSSENVETAENTPTVIKLEDEMDVESTNDQNQGTESFVSTRMSRTKLLDRAGATAMGSAAAKAKVLADYEEREIQRLVNAVIENQLKKLELKLAQFEEIENALENEKKELEKQRQLLYTERLNFKKSNLMMQEQLRNVQSGNISKPLNEQNYVTTGNTRIISNVEYQQQQQQQRQPVGPLNQDEVVLMNI</sequence>
<keyword evidence="7" id="KW-0539">Nucleus</keyword>
<protein>
    <recommendedName>
        <fullName evidence="18">SWIRM-domain-containing protein</fullName>
    </recommendedName>
</protein>
<dbReference type="AlphaFoldDB" id="A0A397G4B7"/>
<dbReference type="InterPro" id="IPR036388">
    <property type="entry name" value="WH-like_DNA-bd_sf"/>
</dbReference>
<dbReference type="InterPro" id="IPR017884">
    <property type="entry name" value="SANT_dom"/>
</dbReference>
<evidence type="ECO:0000256" key="1">
    <source>
        <dbReference type="ARBA" id="ARBA00022723"/>
    </source>
</evidence>
<feature type="domain" description="SANT" evidence="14">
    <location>
        <begin position="756"/>
        <end position="807"/>
    </location>
</feature>
<dbReference type="Pfam" id="PF16495">
    <property type="entry name" value="SWIRM-assoc_1"/>
    <property type="match status" value="1"/>
</dbReference>
<keyword evidence="4" id="KW-0805">Transcription regulation</keyword>
<evidence type="ECO:0000256" key="7">
    <source>
        <dbReference type="ARBA" id="ARBA00023242"/>
    </source>
</evidence>
<dbReference type="PANTHER" id="PTHR12802:SF41">
    <property type="entry name" value="BRAHMA ASSOCIATED PROTEIN 155 KDA"/>
    <property type="match status" value="1"/>
</dbReference>
<dbReference type="GO" id="GO:0016514">
    <property type="term" value="C:SWI/SNF complex"/>
    <property type="evidence" value="ECO:0007669"/>
    <property type="project" value="TreeGrafter"/>
</dbReference>
<keyword evidence="3" id="KW-0862">Zinc</keyword>
<dbReference type="EMBL" id="PQFF01000629">
    <property type="protein sequence ID" value="RHZ43703.1"/>
    <property type="molecule type" value="Genomic_DNA"/>
</dbReference>
<reference evidence="16 17" key="1">
    <citation type="submission" date="2018-08" db="EMBL/GenBank/DDBJ databases">
        <title>Genome and evolution of the arbuscular mycorrhizal fungus Diversispora epigaea (formerly Glomus versiforme) and its bacterial endosymbionts.</title>
        <authorList>
            <person name="Sun X."/>
            <person name="Fei Z."/>
            <person name="Harrison M."/>
        </authorList>
    </citation>
    <scope>NUCLEOTIDE SEQUENCE [LARGE SCALE GENOMIC DNA]</scope>
    <source>
        <strain evidence="16 17">IT104</strain>
    </source>
</reference>
<dbReference type="GO" id="GO:0003677">
    <property type="term" value="F:DNA binding"/>
    <property type="evidence" value="ECO:0007669"/>
    <property type="project" value="UniProtKB-KW"/>
</dbReference>
<dbReference type="GO" id="GO:0042393">
    <property type="term" value="F:histone binding"/>
    <property type="evidence" value="ECO:0007669"/>
    <property type="project" value="TreeGrafter"/>
</dbReference>
<dbReference type="PROSITE" id="PS52032">
    <property type="entry name" value="MARR_BRCT_CHROMO"/>
    <property type="match status" value="1"/>
</dbReference>
<dbReference type="InterPro" id="IPR001005">
    <property type="entry name" value="SANT/Myb"/>
</dbReference>
<dbReference type="Gene3D" id="1.10.10.10">
    <property type="entry name" value="Winged helix-like DNA-binding domain superfamily/Winged helix DNA-binding domain"/>
    <property type="match status" value="1"/>
</dbReference>
<dbReference type="Gene3D" id="3.40.50.10190">
    <property type="entry name" value="BRCT domain"/>
    <property type="match status" value="1"/>
</dbReference>
<dbReference type="InterPro" id="IPR036420">
    <property type="entry name" value="BRCT_dom_sf"/>
</dbReference>
<evidence type="ECO:0000256" key="4">
    <source>
        <dbReference type="ARBA" id="ARBA00023015"/>
    </source>
</evidence>
<dbReference type="STRING" id="1348612.A0A397G4B7"/>
<dbReference type="GO" id="GO:0008270">
    <property type="term" value="F:zinc ion binding"/>
    <property type="evidence" value="ECO:0007669"/>
    <property type="project" value="UniProtKB-KW"/>
</dbReference>
<dbReference type="PROSITE" id="PS50090">
    <property type="entry name" value="MYB_LIKE"/>
    <property type="match status" value="1"/>
</dbReference>
<feature type="region of interest" description="Disordered" evidence="10">
    <location>
        <begin position="860"/>
        <end position="887"/>
    </location>
</feature>
<proteinExistence type="predicted"/>
<evidence type="ECO:0000259" key="14">
    <source>
        <dbReference type="PROSITE" id="PS51293"/>
    </source>
</evidence>
<dbReference type="PANTHER" id="PTHR12802">
    <property type="entry name" value="SWI/SNF COMPLEX-RELATED"/>
    <property type="match status" value="1"/>
</dbReference>
<feature type="domain" description="ZZ-type" evidence="12">
    <location>
        <begin position="699"/>
        <end position="753"/>
    </location>
</feature>
<dbReference type="GO" id="GO:0045893">
    <property type="term" value="P:positive regulation of DNA-templated transcription"/>
    <property type="evidence" value="ECO:0007669"/>
    <property type="project" value="TreeGrafter"/>
</dbReference>
<dbReference type="SMART" id="SM00291">
    <property type="entry name" value="ZnF_ZZ"/>
    <property type="match status" value="1"/>
</dbReference>
<feature type="domain" description="Chromo" evidence="15">
    <location>
        <begin position="1"/>
        <end position="282"/>
    </location>
</feature>
<dbReference type="Gene3D" id="1.10.10.60">
    <property type="entry name" value="Homeodomain-like"/>
    <property type="match status" value="1"/>
</dbReference>
<evidence type="ECO:0000256" key="6">
    <source>
        <dbReference type="ARBA" id="ARBA00023163"/>
    </source>
</evidence>
<keyword evidence="9" id="KW-0175">Coiled coil</keyword>
<dbReference type="Pfam" id="PF00249">
    <property type="entry name" value="Myb_DNA-binding"/>
    <property type="match status" value="1"/>
</dbReference>
<dbReference type="Proteomes" id="UP000266861">
    <property type="component" value="Unassembled WGS sequence"/>
</dbReference>
<evidence type="ECO:0000259" key="13">
    <source>
        <dbReference type="PROSITE" id="PS50934"/>
    </source>
</evidence>
<evidence type="ECO:0000259" key="15">
    <source>
        <dbReference type="PROSITE" id="PS52032"/>
    </source>
</evidence>
<evidence type="ECO:0000256" key="3">
    <source>
        <dbReference type="ARBA" id="ARBA00022833"/>
    </source>
</evidence>
<dbReference type="OrthoDB" id="118550at2759"/>
<keyword evidence="1" id="KW-0479">Metal-binding</keyword>
<dbReference type="Pfam" id="PF00569">
    <property type="entry name" value="ZZ"/>
    <property type="match status" value="1"/>
</dbReference>
<comment type="caution">
    <text evidence="16">The sequence shown here is derived from an EMBL/GenBank/DDBJ whole genome shotgun (WGS) entry which is preliminary data.</text>
</comment>
<dbReference type="Pfam" id="PF04433">
    <property type="entry name" value="SWIRM"/>
    <property type="match status" value="1"/>
</dbReference>
<dbReference type="SMART" id="SM00717">
    <property type="entry name" value="SANT"/>
    <property type="match status" value="1"/>
</dbReference>
<name>A0A397G4B7_9GLOM</name>
<evidence type="ECO:0000256" key="10">
    <source>
        <dbReference type="SAM" id="MobiDB-lite"/>
    </source>
</evidence>
<feature type="compositionally biased region" description="Polar residues" evidence="10">
    <location>
        <begin position="869"/>
        <end position="887"/>
    </location>
</feature>
<feature type="domain" description="SWIRM" evidence="13">
    <location>
        <begin position="508"/>
        <end position="605"/>
    </location>
</feature>
<dbReference type="PROSITE" id="PS51293">
    <property type="entry name" value="SANT"/>
    <property type="match status" value="1"/>
</dbReference>
<dbReference type="InterPro" id="IPR041984">
    <property type="entry name" value="Rsc8/Ssr1/Ssr2_ZZ"/>
</dbReference>
<feature type="coiled-coil region" evidence="9">
    <location>
        <begin position="956"/>
        <end position="997"/>
    </location>
</feature>
<feature type="region of interest" description="Disordered" evidence="10">
    <location>
        <begin position="428"/>
        <end position="490"/>
    </location>
</feature>
<dbReference type="InterPro" id="IPR049898">
    <property type="entry name" value="MARR_BRCT_CHROMO"/>
</dbReference>
<evidence type="ECO:0000313" key="17">
    <source>
        <dbReference type="Proteomes" id="UP000266861"/>
    </source>
</evidence>
<evidence type="ECO:0000256" key="2">
    <source>
        <dbReference type="ARBA" id="ARBA00022771"/>
    </source>
</evidence>
<organism evidence="16 17">
    <name type="scientific">Diversispora epigaea</name>
    <dbReference type="NCBI Taxonomy" id="1348612"/>
    <lineage>
        <taxon>Eukaryota</taxon>
        <taxon>Fungi</taxon>
        <taxon>Fungi incertae sedis</taxon>
        <taxon>Mucoromycota</taxon>
        <taxon>Glomeromycotina</taxon>
        <taxon>Glomeromycetes</taxon>
        <taxon>Diversisporales</taxon>
        <taxon>Diversisporaceae</taxon>
        <taxon>Diversispora</taxon>
    </lineage>
</organism>
<dbReference type="SUPFAM" id="SSF46689">
    <property type="entry name" value="Homeodomain-like"/>
    <property type="match status" value="2"/>
</dbReference>
<dbReference type="Gene3D" id="3.30.60.90">
    <property type="match status" value="1"/>
</dbReference>
<dbReference type="InterPro" id="IPR043145">
    <property type="entry name" value="Znf_ZZ_sf"/>
</dbReference>
<feature type="compositionally biased region" description="Polar residues" evidence="10">
    <location>
        <begin position="628"/>
        <end position="650"/>
    </location>
</feature>
<evidence type="ECO:0000259" key="11">
    <source>
        <dbReference type="PROSITE" id="PS50090"/>
    </source>
</evidence>
<dbReference type="SUPFAM" id="SSF57850">
    <property type="entry name" value="RING/U-box"/>
    <property type="match status" value="1"/>
</dbReference>
<dbReference type="CDD" id="cd00167">
    <property type="entry name" value="SANT"/>
    <property type="match status" value="1"/>
</dbReference>
<dbReference type="InterPro" id="IPR007526">
    <property type="entry name" value="SWIRM"/>
</dbReference>
<dbReference type="Pfam" id="PF16496">
    <property type="entry name" value="SWIRM-assoc_2"/>
    <property type="match status" value="1"/>
</dbReference>
<dbReference type="InterPro" id="IPR009057">
    <property type="entry name" value="Homeodomain-like_sf"/>
</dbReference>
<feature type="compositionally biased region" description="Polar residues" evidence="10">
    <location>
        <begin position="432"/>
        <end position="447"/>
    </location>
</feature>
<accession>A0A397G4B7</accession>
<dbReference type="CDD" id="cd02336">
    <property type="entry name" value="ZZ_RSC8"/>
    <property type="match status" value="1"/>
</dbReference>
<evidence type="ECO:0000256" key="8">
    <source>
        <dbReference type="PROSITE-ProRule" id="PRU00228"/>
    </source>
</evidence>
<feature type="domain" description="Myb-like" evidence="11">
    <location>
        <begin position="761"/>
        <end position="803"/>
    </location>
</feature>
<dbReference type="PROSITE" id="PS50135">
    <property type="entry name" value="ZF_ZZ_2"/>
    <property type="match status" value="1"/>
</dbReference>
<evidence type="ECO:0000256" key="5">
    <source>
        <dbReference type="ARBA" id="ARBA00023125"/>
    </source>
</evidence>
<dbReference type="InterPro" id="IPR032451">
    <property type="entry name" value="SMARCC_C"/>
</dbReference>
<feature type="region of interest" description="Disordered" evidence="10">
    <location>
        <begin position="618"/>
        <end position="661"/>
    </location>
</feature>
<dbReference type="FunFam" id="1.10.10.10:FF:000020">
    <property type="entry name" value="SWI/SNF complex subunit SMARCC2 isoform c"/>
    <property type="match status" value="1"/>
</dbReference>
<keyword evidence="2 8" id="KW-0863">Zinc-finger</keyword>